<feature type="transmembrane region" description="Helical" evidence="1">
    <location>
        <begin position="122"/>
        <end position="146"/>
    </location>
</feature>
<name>A0A0W0R4A3_9GAMM</name>
<dbReference type="AlphaFoldDB" id="A0A0W0R4A3"/>
<evidence type="ECO:0000313" key="3">
    <source>
        <dbReference type="Proteomes" id="UP000054859"/>
    </source>
</evidence>
<dbReference type="PATRIC" id="fig|45056.6.peg.570"/>
<dbReference type="Gene3D" id="1.20.1070.10">
    <property type="entry name" value="Rhodopsin 7-helix transmembrane proteins"/>
    <property type="match status" value="1"/>
</dbReference>
<keyword evidence="1" id="KW-1133">Transmembrane helix</keyword>
<keyword evidence="1 2" id="KW-0812">Transmembrane</keyword>
<keyword evidence="3" id="KW-1185">Reference proteome</keyword>
<organism evidence="2 3">
    <name type="scientific">Legionella adelaidensis</name>
    <dbReference type="NCBI Taxonomy" id="45056"/>
    <lineage>
        <taxon>Bacteria</taxon>
        <taxon>Pseudomonadati</taxon>
        <taxon>Pseudomonadota</taxon>
        <taxon>Gammaproteobacteria</taxon>
        <taxon>Legionellales</taxon>
        <taxon>Legionellaceae</taxon>
        <taxon>Legionella</taxon>
    </lineage>
</organism>
<comment type="caution">
    <text evidence="2">The sequence shown here is derived from an EMBL/GenBank/DDBJ whole genome shotgun (WGS) entry which is preliminary data.</text>
</comment>
<evidence type="ECO:0000256" key="1">
    <source>
        <dbReference type="SAM" id="Phobius"/>
    </source>
</evidence>
<dbReference type="RefSeq" id="WP_058461614.1">
    <property type="nucleotide sequence ID" value="NZ_CAAAHS010000004.1"/>
</dbReference>
<protein>
    <submittedName>
        <fullName evidence="2">Transmembrane protein</fullName>
    </submittedName>
</protein>
<gene>
    <name evidence="2" type="ORF">Lade_0549</name>
</gene>
<dbReference type="STRING" id="45056.Lade_0549"/>
<evidence type="ECO:0000313" key="2">
    <source>
        <dbReference type="EMBL" id="KTC65891.1"/>
    </source>
</evidence>
<feature type="transmembrane region" description="Helical" evidence="1">
    <location>
        <begin position="70"/>
        <end position="89"/>
    </location>
</feature>
<dbReference type="EMBL" id="LNKA01000001">
    <property type="protein sequence ID" value="KTC65891.1"/>
    <property type="molecule type" value="Genomic_DNA"/>
</dbReference>
<feature type="transmembrane region" description="Helical" evidence="1">
    <location>
        <begin position="12"/>
        <end position="33"/>
    </location>
</feature>
<dbReference type="OrthoDB" id="5639325at2"/>
<dbReference type="PRINTS" id="PR00169">
    <property type="entry name" value="KCHANNEL"/>
</dbReference>
<dbReference type="Proteomes" id="UP000054859">
    <property type="component" value="Unassembled WGS sequence"/>
</dbReference>
<proteinExistence type="predicted"/>
<sequence>MEPNRFRQNETLYFVGILFLLISLCLLAFTLYITPFLLLKWVYDVPEFLMNWVHWLQRNEGYTDTFSRTLVFLFFLMATILSGFIAYLCSNSIENRVFTPQAREDNIETPRERRDRRDTYRLLIQIILIVLFVFVGVAIFELLIYIPPPSERL</sequence>
<accession>A0A0W0R4A3</accession>
<reference evidence="2 3" key="1">
    <citation type="submission" date="2015-11" db="EMBL/GenBank/DDBJ databases">
        <title>Identification of large and diverse effector repertoires of 38 Legionella species.</title>
        <authorList>
            <person name="Burstein D."/>
            <person name="Amaro F."/>
            <person name="Zusman T."/>
            <person name="Lifshitz Z."/>
            <person name="Cohen O."/>
            <person name="Gilbert J.A."/>
            <person name="Pupko T."/>
            <person name="Shuman H.A."/>
            <person name="Segal G."/>
        </authorList>
    </citation>
    <scope>NUCLEOTIDE SEQUENCE [LARGE SCALE GENOMIC DNA]</scope>
    <source>
        <strain evidence="2 3">1762-AUS-E</strain>
    </source>
</reference>
<keyword evidence="1" id="KW-0472">Membrane</keyword>